<gene>
    <name evidence="2" type="ORF">ASPCAL05320</name>
</gene>
<keyword evidence="3" id="KW-1185">Reference proteome</keyword>
<dbReference type="Proteomes" id="UP000054771">
    <property type="component" value="Unassembled WGS sequence"/>
</dbReference>
<dbReference type="EMBL" id="CDMC01000004">
    <property type="protein sequence ID" value="CEL04189.1"/>
    <property type="molecule type" value="Genomic_DNA"/>
</dbReference>
<name>A0A0U5FZX1_ASPCI</name>
<sequence length="156" mass="16899">MHLSLLSSALAITLAAPSLAQVQNWIIPEAGQTGTITDPSRVYCIIDDGRLEASPDCTIFTSDGEGGLESANGWLTLNEESNELEIATEKSDFQWQGRPSPIGGSTELLSYFTATDEEPVYGPTWNHIPGTNYVGTWTGDFRSEAPVWLSFVPESS</sequence>
<evidence type="ECO:0000256" key="1">
    <source>
        <dbReference type="SAM" id="SignalP"/>
    </source>
</evidence>
<keyword evidence="1" id="KW-0732">Signal</keyword>
<dbReference type="OrthoDB" id="10300790at2759"/>
<evidence type="ECO:0000313" key="2">
    <source>
        <dbReference type="EMBL" id="CEL04189.1"/>
    </source>
</evidence>
<accession>A0A0U5FZX1</accession>
<protein>
    <submittedName>
        <fullName evidence="2">Uncharacterized protein</fullName>
    </submittedName>
</protein>
<proteinExistence type="predicted"/>
<feature type="chain" id="PRO_5006857436" evidence="1">
    <location>
        <begin position="21"/>
        <end position="156"/>
    </location>
</feature>
<dbReference type="AlphaFoldDB" id="A0A0U5FZX1"/>
<organism evidence="2 3">
    <name type="scientific">Aspergillus calidoustus</name>
    <dbReference type="NCBI Taxonomy" id="454130"/>
    <lineage>
        <taxon>Eukaryota</taxon>
        <taxon>Fungi</taxon>
        <taxon>Dikarya</taxon>
        <taxon>Ascomycota</taxon>
        <taxon>Pezizomycotina</taxon>
        <taxon>Eurotiomycetes</taxon>
        <taxon>Eurotiomycetidae</taxon>
        <taxon>Eurotiales</taxon>
        <taxon>Aspergillaceae</taxon>
        <taxon>Aspergillus</taxon>
        <taxon>Aspergillus subgen. Nidulantes</taxon>
    </lineage>
</organism>
<feature type="signal peptide" evidence="1">
    <location>
        <begin position="1"/>
        <end position="20"/>
    </location>
</feature>
<evidence type="ECO:0000313" key="3">
    <source>
        <dbReference type="Proteomes" id="UP000054771"/>
    </source>
</evidence>
<reference evidence="3" key="1">
    <citation type="journal article" date="2016" name="Genome Announc.">
        <title>Draft genome sequences of fungus Aspergillus calidoustus.</title>
        <authorList>
            <person name="Horn F."/>
            <person name="Linde J."/>
            <person name="Mattern D.J."/>
            <person name="Walther G."/>
            <person name="Guthke R."/>
            <person name="Scherlach K."/>
            <person name="Martin K."/>
            <person name="Brakhage A.A."/>
            <person name="Petzke L."/>
            <person name="Valiante V."/>
        </authorList>
    </citation>
    <scope>NUCLEOTIDE SEQUENCE [LARGE SCALE GENOMIC DNA]</scope>
    <source>
        <strain evidence="3">SF006504</strain>
    </source>
</reference>